<dbReference type="FunFam" id="3.40.50.200:FF:000006">
    <property type="entry name" value="Subtilisin-like protease SBT1.5"/>
    <property type="match status" value="1"/>
</dbReference>
<dbReference type="PANTHER" id="PTHR10795">
    <property type="entry name" value="PROPROTEIN CONVERTASE SUBTILISIN/KEXIN"/>
    <property type="match status" value="1"/>
</dbReference>
<keyword evidence="6 10" id="KW-0378">Hydrolase</keyword>
<evidence type="ECO:0000259" key="13">
    <source>
        <dbReference type="Pfam" id="PF02225"/>
    </source>
</evidence>
<dbReference type="PRINTS" id="PR00723">
    <property type="entry name" value="SUBTILISIN"/>
</dbReference>
<dbReference type="InterPro" id="IPR036852">
    <property type="entry name" value="Peptidase_S8/S53_dom_sf"/>
</dbReference>
<proteinExistence type="inferred from homology"/>
<evidence type="ECO:0000259" key="14">
    <source>
        <dbReference type="Pfam" id="PF05922"/>
    </source>
</evidence>
<sequence length="690" mass="73846">MWFIWVFVFCSLITSSYSTQLEDNASQQYIVRVRNEFKPSMFSDVEHWYRSTLQSITSNQLDSQSSKGSDLLHVYRTVFHGFAAELTPQQAELVKSRPEVLAVFPNEILHIQTTRSPQFLGLLTSNNVPTPLGLFKDSDYGSEVVIGVLDTGVWPERESFSDTGLDPIPSHWKGECVESSDFKKSNCNKKLVGARFFASGFGAYNTPRDTQGHGTHTSSTAAGSKLLNTSFLGFAPGDATGIASKARIAVYKVCGHTGCTSVDIVAAYDKAVEDGVDIISFSIGGNVHPYELDPIAIAQFGAMEHNVLVSAAAGNDGPTLGTVTNIPPWITTVGAGTIDRKFPADLVLEDGSVFTGVSLYSGPALPKKKFFPLVYAGNLSKSGSGINFGALCLPGHLDPKLVSGKIVVCERGSIPRALKGEVVKNASGVGMVLANVGDLGESLIADAHVIPTTAITVSAAKKIYLYLAESKDPRATIVFRGTELNVNPAPVVAGFSSRGPNQISDHIIKPDLIGPGVHILAAWPSGVGPTTLPSDKRETSVNILSGTSMSTPHISGVAALLKAAHQDWSPARIKSAMMTTSYVVDHNGKQLVDDSTGDLATMWHYGSGHVDPEKAVDPGLVYDLGVDDYIDFLCASGYSKDGIATITKRSVTSKKFDLSGVERKTAFGRLTWEYEKHVVSMPIAVTQRIA</sequence>
<dbReference type="InterPro" id="IPR010259">
    <property type="entry name" value="S8pro/Inhibitor_I9"/>
</dbReference>
<dbReference type="Gene3D" id="3.50.30.30">
    <property type="match status" value="1"/>
</dbReference>
<dbReference type="PROSITE" id="PS51892">
    <property type="entry name" value="SUBTILASE"/>
    <property type="match status" value="1"/>
</dbReference>
<evidence type="ECO:0000256" key="8">
    <source>
        <dbReference type="ARBA" id="ARBA00023180"/>
    </source>
</evidence>
<keyword evidence="4 10" id="KW-0645">Protease</keyword>
<evidence type="ECO:0000313" key="15">
    <source>
        <dbReference type="EMBL" id="KAF9619000.1"/>
    </source>
</evidence>
<feature type="active site" description="Charge relay system" evidence="9 10">
    <location>
        <position position="150"/>
    </location>
</feature>
<feature type="active site" description="Charge relay system" evidence="9 10">
    <location>
        <position position="548"/>
    </location>
</feature>
<dbReference type="GO" id="GO:0006508">
    <property type="term" value="P:proteolysis"/>
    <property type="evidence" value="ECO:0007669"/>
    <property type="project" value="UniProtKB-KW"/>
</dbReference>
<dbReference type="EMBL" id="JADFTS010000002">
    <property type="protein sequence ID" value="KAF9619000.1"/>
    <property type="molecule type" value="Genomic_DNA"/>
</dbReference>
<dbReference type="InterPro" id="IPR037045">
    <property type="entry name" value="S8pro/Inhibitor_I9_sf"/>
</dbReference>
<evidence type="ECO:0000256" key="1">
    <source>
        <dbReference type="ARBA" id="ARBA00004613"/>
    </source>
</evidence>
<dbReference type="Gene3D" id="3.30.70.80">
    <property type="entry name" value="Peptidase S8 propeptide/proteinase inhibitor I9"/>
    <property type="match status" value="1"/>
</dbReference>
<evidence type="ECO:0000259" key="12">
    <source>
        <dbReference type="Pfam" id="PF00082"/>
    </source>
</evidence>
<dbReference type="InterPro" id="IPR000209">
    <property type="entry name" value="Peptidase_S8/S53_dom"/>
</dbReference>
<keyword evidence="7 10" id="KW-0720">Serine protease</keyword>
<evidence type="ECO:0000256" key="5">
    <source>
        <dbReference type="ARBA" id="ARBA00022729"/>
    </source>
</evidence>
<organism evidence="15 16">
    <name type="scientific">Coptis chinensis</name>
    <dbReference type="NCBI Taxonomy" id="261450"/>
    <lineage>
        <taxon>Eukaryota</taxon>
        <taxon>Viridiplantae</taxon>
        <taxon>Streptophyta</taxon>
        <taxon>Embryophyta</taxon>
        <taxon>Tracheophyta</taxon>
        <taxon>Spermatophyta</taxon>
        <taxon>Magnoliopsida</taxon>
        <taxon>Ranunculales</taxon>
        <taxon>Ranunculaceae</taxon>
        <taxon>Coptidoideae</taxon>
        <taxon>Coptis</taxon>
    </lineage>
</organism>
<dbReference type="PROSITE" id="PS00138">
    <property type="entry name" value="SUBTILASE_SER"/>
    <property type="match status" value="1"/>
</dbReference>
<feature type="domain" description="PA" evidence="13">
    <location>
        <begin position="388"/>
        <end position="463"/>
    </location>
</feature>
<dbReference type="Pfam" id="PF05922">
    <property type="entry name" value="Inhibitor_I9"/>
    <property type="match status" value="1"/>
</dbReference>
<evidence type="ECO:0000256" key="3">
    <source>
        <dbReference type="ARBA" id="ARBA00022525"/>
    </source>
</evidence>
<evidence type="ECO:0000256" key="4">
    <source>
        <dbReference type="ARBA" id="ARBA00022670"/>
    </source>
</evidence>
<dbReference type="InterPro" id="IPR023828">
    <property type="entry name" value="Peptidase_S8_Ser-AS"/>
</dbReference>
<comment type="similarity">
    <text evidence="2 10">Belongs to the peptidase S8 family.</text>
</comment>
<dbReference type="Pfam" id="PF00082">
    <property type="entry name" value="Peptidase_S8"/>
    <property type="match status" value="1"/>
</dbReference>
<dbReference type="InterPro" id="IPR003137">
    <property type="entry name" value="PA_domain"/>
</dbReference>
<comment type="subcellular location">
    <subcellularLocation>
        <location evidence="1">Secreted</location>
    </subcellularLocation>
</comment>
<feature type="signal peptide" evidence="11">
    <location>
        <begin position="1"/>
        <end position="18"/>
    </location>
</feature>
<comment type="caution">
    <text evidence="15">The sequence shown here is derived from an EMBL/GenBank/DDBJ whole genome shotgun (WGS) entry which is preliminary data.</text>
</comment>
<dbReference type="FunFam" id="3.50.30.30:FF:000005">
    <property type="entry name" value="subtilisin-like protease SBT1.5"/>
    <property type="match status" value="1"/>
</dbReference>
<dbReference type="Gene3D" id="3.40.50.200">
    <property type="entry name" value="Peptidase S8/S53 domain"/>
    <property type="match status" value="1"/>
</dbReference>
<keyword evidence="16" id="KW-1185">Reference proteome</keyword>
<keyword evidence="5 11" id="KW-0732">Signal</keyword>
<evidence type="ECO:0000256" key="10">
    <source>
        <dbReference type="PROSITE-ProRule" id="PRU01240"/>
    </source>
</evidence>
<dbReference type="GO" id="GO:0005576">
    <property type="term" value="C:extracellular region"/>
    <property type="evidence" value="ECO:0007669"/>
    <property type="project" value="UniProtKB-SubCell"/>
</dbReference>
<evidence type="ECO:0000256" key="6">
    <source>
        <dbReference type="ARBA" id="ARBA00022801"/>
    </source>
</evidence>
<dbReference type="CDD" id="cd04852">
    <property type="entry name" value="Peptidases_S8_3"/>
    <property type="match status" value="1"/>
</dbReference>
<reference evidence="15 16" key="1">
    <citation type="submission" date="2020-10" db="EMBL/GenBank/DDBJ databases">
        <title>The Coptis chinensis genome and diversification of protoberbering-type alkaloids.</title>
        <authorList>
            <person name="Wang B."/>
            <person name="Shu S."/>
            <person name="Song C."/>
            <person name="Liu Y."/>
        </authorList>
    </citation>
    <scope>NUCLEOTIDE SEQUENCE [LARGE SCALE GENOMIC DNA]</scope>
    <source>
        <strain evidence="15">HL-2020</strain>
        <tissue evidence="15">Leaf</tissue>
    </source>
</reference>
<dbReference type="GO" id="GO:0048731">
    <property type="term" value="P:system development"/>
    <property type="evidence" value="ECO:0007669"/>
    <property type="project" value="UniProtKB-ARBA"/>
</dbReference>
<evidence type="ECO:0000256" key="9">
    <source>
        <dbReference type="PIRSR" id="PIRSR615500-1"/>
    </source>
</evidence>
<gene>
    <name evidence="15" type="ORF">IFM89_003903</name>
</gene>
<keyword evidence="3" id="KW-0964">Secreted</keyword>
<dbReference type="SUPFAM" id="SSF54897">
    <property type="entry name" value="Protease propeptides/inhibitors"/>
    <property type="match status" value="1"/>
</dbReference>
<evidence type="ECO:0000256" key="2">
    <source>
        <dbReference type="ARBA" id="ARBA00011073"/>
    </source>
</evidence>
<evidence type="ECO:0000256" key="7">
    <source>
        <dbReference type="ARBA" id="ARBA00022825"/>
    </source>
</evidence>
<dbReference type="Pfam" id="PF02225">
    <property type="entry name" value="PA"/>
    <property type="match status" value="1"/>
</dbReference>
<dbReference type="InterPro" id="IPR045051">
    <property type="entry name" value="SBT"/>
</dbReference>
<evidence type="ECO:0000256" key="11">
    <source>
        <dbReference type="SAM" id="SignalP"/>
    </source>
</evidence>
<dbReference type="InterPro" id="IPR015500">
    <property type="entry name" value="Peptidase_S8_subtilisin-rel"/>
</dbReference>
<dbReference type="Proteomes" id="UP000631114">
    <property type="component" value="Unassembled WGS sequence"/>
</dbReference>
<feature type="domain" description="Inhibitor I9" evidence="14">
    <location>
        <begin position="28"/>
        <end position="111"/>
    </location>
</feature>
<accession>A0A835M4M1</accession>
<protein>
    <submittedName>
        <fullName evidence="15">Uncharacterized protein</fullName>
    </submittedName>
</protein>
<feature type="domain" description="Peptidase S8/S53" evidence="12">
    <location>
        <begin position="141"/>
        <end position="593"/>
    </location>
</feature>
<evidence type="ECO:0000313" key="16">
    <source>
        <dbReference type="Proteomes" id="UP000631114"/>
    </source>
</evidence>
<dbReference type="AlphaFoldDB" id="A0A835M4M1"/>
<dbReference type="CDD" id="cd02120">
    <property type="entry name" value="PA_subtilisin_like"/>
    <property type="match status" value="1"/>
</dbReference>
<dbReference type="GO" id="GO:0004252">
    <property type="term" value="F:serine-type endopeptidase activity"/>
    <property type="evidence" value="ECO:0007669"/>
    <property type="project" value="UniProtKB-UniRule"/>
</dbReference>
<dbReference type="FunFam" id="3.30.70.80:FF:000003">
    <property type="entry name" value="Subtilisin-like protease SBT1.9"/>
    <property type="match status" value="1"/>
</dbReference>
<dbReference type="SUPFAM" id="SSF52743">
    <property type="entry name" value="Subtilisin-like"/>
    <property type="match status" value="1"/>
</dbReference>
<dbReference type="OrthoDB" id="206201at2759"/>
<feature type="chain" id="PRO_5032289218" evidence="11">
    <location>
        <begin position="19"/>
        <end position="690"/>
    </location>
</feature>
<name>A0A835M4M1_9MAGN</name>
<dbReference type="InterPro" id="IPR034197">
    <property type="entry name" value="Peptidases_S8_3"/>
</dbReference>
<keyword evidence="8" id="KW-0325">Glycoprotein</keyword>
<feature type="active site" description="Charge relay system" evidence="9 10">
    <location>
        <position position="213"/>
    </location>
</feature>